<evidence type="ECO:0000313" key="3">
    <source>
        <dbReference type="Proteomes" id="UP000010467"/>
    </source>
</evidence>
<dbReference type="HOGENOM" id="CLU_028885_0_0_0"/>
<organism evidence="2 3">
    <name type="scientific">Deinococcus peraridilitoris (strain DSM 19664 / LMG 22246 / CIP 109416 / KR-200)</name>
    <dbReference type="NCBI Taxonomy" id="937777"/>
    <lineage>
        <taxon>Bacteria</taxon>
        <taxon>Thermotogati</taxon>
        <taxon>Deinococcota</taxon>
        <taxon>Deinococci</taxon>
        <taxon>Deinococcales</taxon>
        <taxon>Deinococcaceae</taxon>
        <taxon>Deinococcus</taxon>
    </lineage>
</organism>
<keyword evidence="3" id="KW-1185">Reference proteome</keyword>
<dbReference type="RefSeq" id="WP_015231164.1">
    <property type="nucleotide sequence ID" value="NC_019789.1"/>
</dbReference>
<dbReference type="KEGG" id="dpd:Deipe_3841"/>
<dbReference type="OrthoDB" id="52455at2"/>
<feature type="domain" description="Transposase InsH N-terminal" evidence="1">
    <location>
        <begin position="42"/>
        <end position="113"/>
    </location>
</feature>
<reference evidence="3" key="1">
    <citation type="submission" date="2012-03" db="EMBL/GenBank/DDBJ databases">
        <title>Complete sequence of plasmid 1 of Deinococcus peraridilitoris DSM 19664.</title>
        <authorList>
            <person name="Lucas S."/>
            <person name="Copeland A."/>
            <person name="Lapidus A."/>
            <person name="Glavina del Rio T."/>
            <person name="Dalin E."/>
            <person name="Tice H."/>
            <person name="Bruce D."/>
            <person name="Goodwin L."/>
            <person name="Pitluck S."/>
            <person name="Peters L."/>
            <person name="Mikhailova N."/>
            <person name="Lu M."/>
            <person name="Kyrpides N."/>
            <person name="Mavromatis K."/>
            <person name="Ivanova N."/>
            <person name="Brettin T."/>
            <person name="Detter J.C."/>
            <person name="Han C."/>
            <person name="Larimer F."/>
            <person name="Land M."/>
            <person name="Hauser L."/>
            <person name="Markowitz V."/>
            <person name="Cheng J.-F."/>
            <person name="Hugenholtz P."/>
            <person name="Woyke T."/>
            <person name="Wu D."/>
            <person name="Pukall R."/>
            <person name="Steenblock K."/>
            <person name="Brambilla E."/>
            <person name="Klenk H.-P."/>
            <person name="Eisen J.A."/>
        </authorList>
    </citation>
    <scope>NUCLEOTIDE SEQUENCE [LARGE SCALE GENOMIC DNA]</scope>
    <source>
        <strain evidence="3">DSM 19664 / LMG 22246 / CIP 109416 / KR-200</strain>
        <plasmid evidence="3">Plasmid pDEIPE01</plasmid>
    </source>
</reference>
<evidence type="ECO:0000313" key="2">
    <source>
        <dbReference type="EMBL" id="AFZ69262.1"/>
    </source>
</evidence>
<evidence type="ECO:0000259" key="1">
    <source>
        <dbReference type="Pfam" id="PF05598"/>
    </source>
</evidence>
<dbReference type="PATRIC" id="fig|937777.3.peg.3852"/>
<protein>
    <submittedName>
        <fullName evidence="2">Transposase</fullName>
    </submittedName>
</protein>
<dbReference type="AlphaFoldDB" id="L0A7V0"/>
<name>L0A7V0_DEIPD</name>
<keyword evidence="2" id="KW-0614">Plasmid</keyword>
<sequence length="334" mass="37712">MSLHPEPVNDIPELTQQVAHACFPKPTAPMLIRNELGTLFADPDFAALYAVRGQPALSPWRLMFVTALQFLENLTDRQAANAVRSRIDWKYALGLELTDTGFDASVLSEFRTRLVTGEVEEFALNRLLELCQARNLLRAGGKQRTDSTHVLGAVRQLNRLELLGETVRAALNELAEYDGAWLRTIVAPEWLDRYAHRVEDYRLPRAEVQRNAYLQQATEDGYALLAALNTHPRRAEVLALPLVAVLQQVWDQQCRHTRKGVRPKRLDELPPGAARIESPYDPAARYSIKRQTRWTGFKVHVSESCDDERPHLVTSVATLSTGQVELGAVQHRKI</sequence>
<geneLocation type="plasmid" evidence="2 3">
    <name>pDEIPE01</name>
</geneLocation>
<dbReference type="EMBL" id="CP003383">
    <property type="protein sequence ID" value="AFZ69262.1"/>
    <property type="molecule type" value="Genomic_DNA"/>
</dbReference>
<dbReference type="Pfam" id="PF05598">
    <property type="entry name" value="DUF772"/>
    <property type="match status" value="1"/>
</dbReference>
<accession>L0A7V0</accession>
<dbReference type="InterPro" id="IPR008490">
    <property type="entry name" value="Transposase_InsH_N"/>
</dbReference>
<gene>
    <name evidence="2" type="ordered locus">Deipe_3841</name>
</gene>
<proteinExistence type="predicted"/>
<dbReference type="Proteomes" id="UP000010467">
    <property type="component" value="Plasmid pDEIPE01"/>
</dbReference>